<keyword evidence="3" id="KW-1185">Reference proteome</keyword>
<comment type="caution">
    <text evidence="2">The sequence shown here is derived from an EMBL/GenBank/DDBJ whole genome shotgun (WGS) entry which is preliminary data.</text>
</comment>
<evidence type="ECO:0000313" key="2">
    <source>
        <dbReference type="EMBL" id="ODN72290.1"/>
    </source>
</evidence>
<sequence>MTDITIPPPPPSASPSSAVRRGATGPFYFAAWRWHFYAGLYVVPFLVVLALTGLVMLWTSVLDGRDGENAFTVAAAGSPLAVSAQMQAVTTAFPQAPVVRYIAPRAAEGAAIFQIDRAGEAVMVAVDPYAGTVLGDWPRRSGWYDFASDVHGTLMLGTLGDRLIEIAAGFAVVLVVTGLYLWWPRGRHGVLRMLVPDFAARGRPLWKSLHGVVGAWMSAILVVFLLSGLSWSGVWGEKFTQAWSTFPAEKWDNVPLSDATHAAMNHGTKQVPWGLEQTPMPASGSQAGAPGIADGVPVDLQAVVDFARASGFAGRMQVNMPSGETGVWTISRDSMSNDSADPTSDRTVHLDRFTGKVLADVGYGDYAVPARAMAVGVAFHEGDLGAWNVALVTVFCLSVVFLSASGLVMWWKRRPAGVARLVAPPVPDSLPMWKGAMALMLAVSMLFPLTGLTLIAVLALDVLVIARLPGLRQAIG</sequence>
<keyword evidence="1" id="KW-0812">Transmembrane</keyword>
<keyword evidence="1" id="KW-1133">Transmembrane helix</keyword>
<dbReference type="PATRIC" id="fig|1439726.3.peg.375"/>
<accession>A0A1E3H7J4</accession>
<feature type="transmembrane region" description="Helical" evidence="1">
    <location>
        <begin position="34"/>
        <end position="58"/>
    </location>
</feature>
<feature type="transmembrane region" description="Helical" evidence="1">
    <location>
        <begin position="163"/>
        <end position="183"/>
    </location>
</feature>
<dbReference type="Proteomes" id="UP000094622">
    <property type="component" value="Unassembled WGS sequence"/>
</dbReference>
<dbReference type="PANTHER" id="PTHR34219">
    <property type="entry name" value="IRON-REGULATED INNER MEMBRANE PROTEIN-RELATED"/>
    <property type="match status" value="1"/>
</dbReference>
<dbReference type="EMBL" id="MCRJ01000004">
    <property type="protein sequence ID" value="ODN72290.1"/>
    <property type="molecule type" value="Genomic_DNA"/>
</dbReference>
<protein>
    <submittedName>
        <fullName evidence="2">PepSY-associated TM helix</fullName>
    </submittedName>
</protein>
<dbReference type="OrthoDB" id="9791166at2"/>
<dbReference type="InterPro" id="IPR005625">
    <property type="entry name" value="PepSY-ass_TM"/>
</dbReference>
<feature type="transmembrane region" description="Helical" evidence="1">
    <location>
        <begin position="389"/>
        <end position="411"/>
    </location>
</feature>
<feature type="transmembrane region" description="Helical" evidence="1">
    <location>
        <begin position="437"/>
        <end position="466"/>
    </location>
</feature>
<proteinExistence type="predicted"/>
<keyword evidence="1" id="KW-0472">Membrane</keyword>
<evidence type="ECO:0000256" key="1">
    <source>
        <dbReference type="SAM" id="Phobius"/>
    </source>
</evidence>
<dbReference type="PANTHER" id="PTHR34219:SF1">
    <property type="entry name" value="PEPSY DOMAIN-CONTAINING PROTEIN"/>
    <property type="match status" value="1"/>
</dbReference>
<organism evidence="2 3">
    <name type="scientific">Methylobrevis pamukkalensis</name>
    <dbReference type="NCBI Taxonomy" id="1439726"/>
    <lineage>
        <taxon>Bacteria</taxon>
        <taxon>Pseudomonadati</taxon>
        <taxon>Pseudomonadota</taxon>
        <taxon>Alphaproteobacteria</taxon>
        <taxon>Hyphomicrobiales</taxon>
        <taxon>Pleomorphomonadaceae</taxon>
        <taxon>Methylobrevis</taxon>
    </lineage>
</organism>
<gene>
    <name evidence="2" type="ORF">A6302_00355</name>
</gene>
<feature type="transmembrane region" description="Helical" evidence="1">
    <location>
        <begin position="213"/>
        <end position="234"/>
    </location>
</feature>
<dbReference type="Pfam" id="PF03929">
    <property type="entry name" value="PepSY_TM"/>
    <property type="match status" value="1"/>
</dbReference>
<reference evidence="2 3" key="1">
    <citation type="submission" date="2016-07" db="EMBL/GenBank/DDBJ databases">
        <title>Draft Genome Sequence of Methylobrevis pamukkalensis PK2.</title>
        <authorList>
            <person name="Vasilenko O.V."/>
            <person name="Doronina N.V."/>
            <person name="Shmareva M.N."/>
            <person name="Tarlachkov S.V."/>
            <person name="Mustakhimov I."/>
            <person name="Trotsenko Y.A."/>
        </authorList>
    </citation>
    <scope>NUCLEOTIDE SEQUENCE [LARGE SCALE GENOMIC DNA]</scope>
    <source>
        <strain evidence="2 3">PK2</strain>
    </source>
</reference>
<dbReference type="RefSeq" id="WP_069305570.1">
    <property type="nucleotide sequence ID" value="NZ_MCRJ01000004.1"/>
</dbReference>
<evidence type="ECO:0000313" key="3">
    <source>
        <dbReference type="Proteomes" id="UP000094622"/>
    </source>
</evidence>
<name>A0A1E3H7J4_9HYPH</name>
<dbReference type="AlphaFoldDB" id="A0A1E3H7J4"/>